<reference evidence="2" key="1">
    <citation type="journal article" date="2023" name="Plant J.">
        <title>Genome sequences and population genomics provide insights into the demographic history, inbreeding, and mutation load of two 'living fossil' tree species of Dipteronia.</title>
        <authorList>
            <person name="Feng Y."/>
            <person name="Comes H.P."/>
            <person name="Chen J."/>
            <person name="Zhu S."/>
            <person name="Lu R."/>
            <person name="Zhang X."/>
            <person name="Li P."/>
            <person name="Qiu J."/>
            <person name="Olsen K.M."/>
            <person name="Qiu Y."/>
        </authorList>
    </citation>
    <scope>NUCLEOTIDE SEQUENCE</scope>
    <source>
        <strain evidence="2">KIB01</strain>
    </source>
</reference>
<gene>
    <name evidence="2" type="ORF">Ddye_014054</name>
</gene>
<dbReference type="InterPro" id="IPR004902">
    <property type="entry name" value="Rhabdo_ncap_2"/>
</dbReference>
<dbReference type="EMBL" id="JANJYI010000004">
    <property type="protein sequence ID" value="KAK2654198.1"/>
    <property type="molecule type" value="Genomic_DNA"/>
</dbReference>
<dbReference type="Proteomes" id="UP001280121">
    <property type="component" value="Unassembled WGS sequence"/>
</dbReference>
<comment type="caution">
    <text evidence="2">The sequence shown here is derived from an EMBL/GenBank/DDBJ whole genome shotgun (WGS) entry which is preliminary data.</text>
</comment>
<evidence type="ECO:0000256" key="1">
    <source>
        <dbReference type="ARBA" id="ARBA00004328"/>
    </source>
</evidence>
<dbReference type="Pfam" id="PF03216">
    <property type="entry name" value="Rhabdo_ncap_2"/>
    <property type="match status" value="1"/>
</dbReference>
<name>A0AAD9X7I9_9ROSI</name>
<organism evidence="2 3">
    <name type="scientific">Dipteronia dyeriana</name>
    <dbReference type="NCBI Taxonomy" id="168575"/>
    <lineage>
        <taxon>Eukaryota</taxon>
        <taxon>Viridiplantae</taxon>
        <taxon>Streptophyta</taxon>
        <taxon>Embryophyta</taxon>
        <taxon>Tracheophyta</taxon>
        <taxon>Spermatophyta</taxon>
        <taxon>Magnoliopsida</taxon>
        <taxon>eudicotyledons</taxon>
        <taxon>Gunneridae</taxon>
        <taxon>Pentapetalae</taxon>
        <taxon>rosids</taxon>
        <taxon>malvids</taxon>
        <taxon>Sapindales</taxon>
        <taxon>Sapindaceae</taxon>
        <taxon>Hippocastanoideae</taxon>
        <taxon>Acereae</taxon>
        <taxon>Dipteronia</taxon>
    </lineage>
</organism>
<evidence type="ECO:0000313" key="3">
    <source>
        <dbReference type="Proteomes" id="UP001280121"/>
    </source>
</evidence>
<comment type="subcellular location">
    <subcellularLocation>
        <location evidence="1">Virion</location>
    </subcellularLocation>
</comment>
<proteinExistence type="predicted"/>
<keyword evidence="3" id="KW-1185">Reference proteome</keyword>
<dbReference type="AlphaFoldDB" id="A0AAD9X7I9"/>
<evidence type="ECO:0000313" key="2">
    <source>
        <dbReference type="EMBL" id="KAK2654198.1"/>
    </source>
</evidence>
<accession>A0AAD9X7I9</accession>
<sequence length="181" mass="20502">MNLHLTMPEAIDIDLTKVLITLNDLITSKTDFTADEWADIPAIHLYHTTDLEICRLGRLVLPRLVTGVSQADIGALLFLAFQLYAPSCHGRTNKLFEEPCCVTIDDVLYFSLSASTLRLFTKSPENYVRAWNHIVNGYEKVYGLPCPIRNITPAYRAVKAIHFQFSVNDMCKATLHRLLYA</sequence>
<protein>
    <submittedName>
        <fullName evidence="2">Uncharacterized protein</fullName>
    </submittedName>
</protein>